<name>A0AAN7Z237_9PEZI</name>
<dbReference type="GO" id="GO:0016747">
    <property type="term" value="F:acyltransferase activity, transferring groups other than amino-acyl groups"/>
    <property type="evidence" value="ECO:0007669"/>
    <property type="project" value="TreeGrafter"/>
</dbReference>
<dbReference type="Proteomes" id="UP001305414">
    <property type="component" value="Unassembled WGS sequence"/>
</dbReference>
<dbReference type="Pfam" id="PF02458">
    <property type="entry name" value="Transferase"/>
    <property type="match status" value="1"/>
</dbReference>
<dbReference type="InterPro" id="IPR023213">
    <property type="entry name" value="CAT-like_dom_sf"/>
</dbReference>
<evidence type="ECO:0000313" key="3">
    <source>
        <dbReference type="Proteomes" id="UP001305414"/>
    </source>
</evidence>
<gene>
    <name evidence="2" type="ORF">RRF57_002047</name>
</gene>
<dbReference type="Gene3D" id="3.30.559.10">
    <property type="entry name" value="Chloramphenicol acetyltransferase-like domain"/>
    <property type="match status" value="2"/>
</dbReference>
<dbReference type="GO" id="GO:0044550">
    <property type="term" value="P:secondary metabolite biosynthetic process"/>
    <property type="evidence" value="ECO:0007669"/>
    <property type="project" value="TreeGrafter"/>
</dbReference>
<organism evidence="2 3">
    <name type="scientific">Xylaria bambusicola</name>
    <dbReference type="NCBI Taxonomy" id="326684"/>
    <lineage>
        <taxon>Eukaryota</taxon>
        <taxon>Fungi</taxon>
        <taxon>Dikarya</taxon>
        <taxon>Ascomycota</taxon>
        <taxon>Pezizomycotina</taxon>
        <taxon>Sordariomycetes</taxon>
        <taxon>Xylariomycetidae</taxon>
        <taxon>Xylariales</taxon>
        <taxon>Xylariaceae</taxon>
        <taxon>Xylaria</taxon>
    </lineage>
</organism>
<comment type="caution">
    <text evidence="2">The sequence shown here is derived from an EMBL/GenBank/DDBJ whole genome shotgun (WGS) entry which is preliminary data.</text>
</comment>
<dbReference type="EMBL" id="JAWHQM010000003">
    <property type="protein sequence ID" value="KAK5626332.1"/>
    <property type="molecule type" value="Genomic_DNA"/>
</dbReference>
<evidence type="ECO:0000256" key="1">
    <source>
        <dbReference type="ARBA" id="ARBA00022679"/>
    </source>
</evidence>
<dbReference type="InterPro" id="IPR050317">
    <property type="entry name" value="Plant_Fungal_Acyltransferase"/>
</dbReference>
<keyword evidence="1" id="KW-0808">Transferase</keyword>
<dbReference type="PANTHER" id="PTHR31642">
    <property type="entry name" value="TRICHOTHECENE 3-O-ACETYLTRANSFERASE"/>
    <property type="match status" value="1"/>
</dbReference>
<protein>
    <recommendedName>
        <fullName evidence="4">Transferase family-domain-containing protein</fullName>
    </recommendedName>
</protein>
<reference evidence="2 3" key="1">
    <citation type="submission" date="2023-10" db="EMBL/GenBank/DDBJ databases">
        <title>Draft genome sequence of Xylaria bambusicola isolate GMP-LS, the root and basal stem rot pathogen of sugarcane in Indonesia.</title>
        <authorList>
            <person name="Selvaraj P."/>
            <person name="Muralishankar V."/>
            <person name="Muruganantham S."/>
            <person name="Sp S."/>
            <person name="Haryani S."/>
            <person name="Lau K.J.X."/>
            <person name="Naqvi N.I."/>
        </authorList>
    </citation>
    <scope>NUCLEOTIDE SEQUENCE [LARGE SCALE GENOMIC DNA]</scope>
    <source>
        <strain evidence="2">GMP-LS</strain>
    </source>
</reference>
<dbReference type="AlphaFoldDB" id="A0AAN7Z237"/>
<proteinExistence type="predicted"/>
<dbReference type="PANTHER" id="PTHR31642:SF310">
    <property type="entry name" value="FATTY ALCOHOL:CAFFEOYL-COA ACYLTRANSFERASE"/>
    <property type="match status" value="1"/>
</dbReference>
<evidence type="ECO:0000313" key="2">
    <source>
        <dbReference type="EMBL" id="KAK5626332.1"/>
    </source>
</evidence>
<accession>A0AAN7Z237</accession>
<sequence>MTTPLGTNTPRQDSYWAPLNIWNQLAPRSYNRFVLCFEIANDRHAIATSHLESCAAKLGEHRPVLNSLLKANTPIARIKTIGQPKIPVQVYDINKTFGKTYTQLKEARFPGSAFVAPIFEVPGGDIAHALILRIYIIDGGLLLGIHLHHSLGDGKAVDDIISWLSAESRKDLYDGRLAILPSPFPENDYPPDVIEDEQLLNPEYIRQRFPERTVLKSSVSQNEESIGNIFVFKVATLNTIRNRMHQVENVELPSTSVILIALLWAHVVKARMHTGKARHRGEHSRLFTLVDVRKRVFNVDEADCYFGNAVESALATLSTADLLKICERQTPDADPEILAKLLEPTCRSVQASIRKVDANFVRERHMVFSRLPDPQKLALDYFPDDARCFMLNSWRYVGLNAGQKWSFPGAPGVEYPDAIRRAGGEWNLPAAVLLPARPGSEELEVLITIGVSAMELLLKDEGLMGLVAGVLG</sequence>
<keyword evidence="3" id="KW-1185">Reference proteome</keyword>
<evidence type="ECO:0008006" key="4">
    <source>
        <dbReference type="Google" id="ProtNLM"/>
    </source>
</evidence>